<comment type="caution">
    <text evidence="1">The sequence shown here is derived from an EMBL/GenBank/DDBJ whole genome shotgun (WGS) entry which is preliminary data.</text>
</comment>
<evidence type="ECO:0000313" key="2">
    <source>
        <dbReference type="Proteomes" id="UP000774326"/>
    </source>
</evidence>
<proteinExistence type="predicted"/>
<dbReference type="AlphaFoldDB" id="A0A9P8PY64"/>
<reference evidence="1" key="2">
    <citation type="submission" date="2021-01" db="EMBL/GenBank/DDBJ databases">
        <authorList>
            <person name="Schikora-Tamarit M.A."/>
        </authorList>
    </citation>
    <scope>NUCLEOTIDE SEQUENCE</scope>
    <source>
        <strain evidence="1">CBS2887</strain>
    </source>
</reference>
<dbReference type="Proteomes" id="UP000774326">
    <property type="component" value="Unassembled WGS sequence"/>
</dbReference>
<reference evidence="1" key="1">
    <citation type="journal article" date="2021" name="Open Biol.">
        <title>Shared evolutionary footprints suggest mitochondrial oxidative damage underlies multiple complex I losses in fungi.</title>
        <authorList>
            <person name="Schikora-Tamarit M.A."/>
            <person name="Marcet-Houben M."/>
            <person name="Nosek J."/>
            <person name="Gabaldon T."/>
        </authorList>
    </citation>
    <scope>NUCLEOTIDE SEQUENCE</scope>
    <source>
        <strain evidence="1">CBS2887</strain>
    </source>
</reference>
<gene>
    <name evidence="1" type="ORF">WICPIJ_008540</name>
</gene>
<evidence type="ECO:0000313" key="1">
    <source>
        <dbReference type="EMBL" id="KAH3679782.1"/>
    </source>
</evidence>
<name>A0A9P8PY64_WICPI</name>
<accession>A0A9P8PY64</accession>
<organism evidence="1 2">
    <name type="scientific">Wickerhamomyces pijperi</name>
    <name type="common">Yeast</name>
    <name type="synonym">Pichia pijperi</name>
    <dbReference type="NCBI Taxonomy" id="599730"/>
    <lineage>
        <taxon>Eukaryota</taxon>
        <taxon>Fungi</taxon>
        <taxon>Dikarya</taxon>
        <taxon>Ascomycota</taxon>
        <taxon>Saccharomycotina</taxon>
        <taxon>Saccharomycetes</taxon>
        <taxon>Phaffomycetales</taxon>
        <taxon>Wickerhamomycetaceae</taxon>
        <taxon>Wickerhamomyces</taxon>
    </lineage>
</organism>
<protein>
    <submittedName>
        <fullName evidence="1">Uncharacterized protein</fullName>
    </submittedName>
</protein>
<dbReference type="EMBL" id="JAEUBG010004859">
    <property type="protein sequence ID" value="KAH3679782.1"/>
    <property type="molecule type" value="Genomic_DNA"/>
</dbReference>
<sequence>MEGSWKYLKQPLCRILKFSLSAANKENKAKDKTLTTVLRLLRSLWKSSNVSLTAVLSEKLGICFKDLANTTISFKPTVIPPPVKGCLMFNASPTTSQVGSELLSRFISVSDSDTSDTDGILVNRDNSGLQSGDVLLSLSNVSQICDELPVLERNTSFSFILFEIGSFQSGIVQHLIVPIKDQTFNRSVRFNVRLERVRNIDGLPLVENSVAGLNDGFDVVDSLDHTKRFQRSQPTWLHQFTNNTIWFTPITFNKKNLTALTGKSCSDTWPNDTGTDDDGFVVCSF</sequence>
<keyword evidence="2" id="KW-1185">Reference proteome</keyword>